<accession>A0A545TD65</accession>
<comment type="caution">
    <text evidence="3">The sequence shown here is derived from an EMBL/GenBank/DDBJ whole genome shotgun (WGS) entry which is preliminary data.</text>
</comment>
<organism evidence="3 4">
    <name type="scientific">Aliikangiella marina</name>
    <dbReference type="NCBI Taxonomy" id="1712262"/>
    <lineage>
        <taxon>Bacteria</taxon>
        <taxon>Pseudomonadati</taxon>
        <taxon>Pseudomonadota</taxon>
        <taxon>Gammaproteobacteria</taxon>
        <taxon>Oceanospirillales</taxon>
        <taxon>Pleioneaceae</taxon>
        <taxon>Aliikangiella</taxon>
    </lineage>
</organism>
<evidence type="ECO:0000256" key="1">
    <source>
        <dbReference type="SAM" id="MobiDB-lite"/>
    </source>
</evidence>
<keyword evidence="2" id="KW-1133">Transmembrane helix</keyword>
<protein>
    <submittedName>
        <fullName evidence="3">Uncharacterized protein</fullName>
    </submittedName>
</protein>
<keyword evidence="2" id="KW-0812">Transmembrane</keyword>
<feature type="transmembrane region" description="Helical" evidence="2">
    <location>
        <begin position="211"/>
        <end position="229"/>
    </location>
</feature>
<feature type="region of interest" description="Disordered" evidence="1">
    <location>
        <begin position="111"/>
        <end position="137"/>
    </location>
</feature>
<sequence>MSQTYSVVFAGELIEGFEVESVKKAFADIFQVKDENVQKYFSGKPRVVKRNLDEETAARYQRVFAKYGANVEVLKSVNQAVAKDIESIKRPVTNEATATKTAVNKTAATGTAATRTAATRTAASKMPAPKKVTRSKLDKKAVENTIQKFHAPVDPSANLIAQGRERQAAKMSRIEIAEESRSTSIFYAGLAAIGFGLVDGAMTYLGGSFEVLELWTSVLAVTIGSIMLFSSNAK</sequence>
<evidence type="ECO:0000313" key="4">
    <source>
        <dbReference type="Proteomes" id="UP000317839"/>
    </source>
</evidence>
<dbReference type="AlphaFoldDB" id="A0A545TD65"/>
<dbReference type="RefSeq" id="WP_142941781.1">
    <property type="nucleotide sequence ID" value="NZ_VIKR01000002.1"/>
</dbReference>
<evidence type="ECO:0000313" key="3">
    <source>
        <dbReference type="EMBL" id="TQV75164.1"/>
    </source>
</evidence>
<feature type="compositionally biased region" description="Low complexity" evidence="1">
    <location>
        <begin position="111"/>
        <end position="123"/>
    </location>
</feature>
<feature type="transmembrane region" description="Helical" evidence="2">
    <location>
        <begin position="185"/>
        <end position="205"/>
    </location>
</feature>
<dbReference type="Proteomes" id="UP000317839">
    <property type="component" value="Unassembled WGS sequence"/>
</dbReference>
<gene>
    <name evidence="3" type="ORF">FLL45_09505</name>
</gene>
<proteinExistence type="predicted"/>
<reference evidence="3 4" key="1">
    <citation type="submission" date="2019-06" db="EMBL/GenBank/DDBJ databases">
        <title>Draft genome of Aliikangiella marina GYP-15.</title>
        <authorList>
            <person name="Wang G."/>
        </authorList>
    </citation>
    <scope>NUCLEOTIDE SEQUENCE [LARGE SCALE GENOMIC DNA]</scope>
    <source>
        <strain evidence="3 4">GYP-15</strain>
    </source>
</reference>
<name>A0A545TD65_9GAMM</name>
<keyword evidence="2" id="KW-0472">Membrane</keyword>
<keyword evidence="4" id="KW-1185">Reference proteome</keyword>
<dbReference type="OrthoDB" id="6402943at2"/>
<dbReference type="EMBL" id="VIKR01000002">
    <property type="protein sequence ID" value="TQV75164.1"/>
    <property type="molecule type" value="Genomic_DNA"/>
</dbReference>
<evidence type="ECO:0000256" key="2">
    <source>
        <dbReference type="SAM" id="Phobius"/>
    </source>
</evidence>